<accession>A0A6C0K7C6</accession>
<evidence type="ECO:0000256" key="1">
    <source>
        <dbReference type="SAM" id="Phobius"/>
    </source>
</evidence>
<feature type="transmembrane region" description="Helical" evidence="1">
    <location>
        <begin position="145"/>
        <end position="163"/>
    </location>
</feature>
<keyword evidence="1" id="KW-0472">Membrane</keyword>
<protein>
    <submittedName>
        <fullName evidence="2">Uncharacterized protein</fullName>
    </submittedName>
</protein>
<reference evidence="2" key="1">
    <citation type="journal article" date="2020" name="Nature">
        <title>Giant virus diversity and host interactions through global metagenomics.</title>
        <authorList>
            <person name="Schulz F."/>
            <person name="Roux S."/>
            <person name="Paez-Espino D."/>
            <person name="Jungbluth S."/>
            <person name="Walsh D.A."/>
            <person name="Denef V.J."/>
            <person name="McMahon K.D."/>
            <person name="Konstantinidis K.T."/>
            <person name="Eloe-Fadrosh E.A."/>
            <person name="Kyrpides N.C."/>
            <person name="Woyke T."/>
        </authorList>
    </citation>
    <scope>NUCLEOTIDE SEQUENCE</scope>
    <source>
        <strain evidence="2">GVMAG-S-1101169-75</strain>
    </source>
</reference>
<dbReference type="EMBL" id="MN740794">
    <property type="protein sequence ID" value="QHU12024.1"/>
    <property type="molecule type" value="Genomic_DNA"/>
</dbReference>
<proteinExistence type="predicted"/>
<sequence length="170" mass="20044">MHVIDSVVLGVLWSGLIIWGYLINLRPRICKYNLLQSKRPNLLSRIRGGNKNPKILISLWNLFHVYIYICVSFTLLLCFPQRWIEIMIGLLIISFVFEVIEIPFRQQDWTDMIYNFAGILAGFSINHACTMSHPQEAPDKNRWTVWLLLVLLILGVFWIWRVLRDRDTKS</sequence>
<dbReference type="AlphaFoldDB" id="A0A6C0K7C6"/>
<feature type="transmembrane region" description="Helical" evidence="1">
    <location>
        <begin position="6"/>
        <end position="25"/>
    </location>
</feature>
<name>A0A6C0K7C6_9ZZZZ</name>
<keyword evidence="1" id="KW-0812">Transmembrane</keyword>
<feature type="transmembrane region" description="Helical" evidence="1">
    <location>
        <begin position="83"/>
        <end position="100"/>
    </location>
</feature>
<organism evidence="2">
    <name type="scientific">viral metagenome</name>
    <dbReference type="NCBI Taxonomy" id="1070528"/>
    <lineage>
        <taxon>unclassified sequences</taxon>
        <taxon>metagenomes</taxon>
        <taxon>organismal metagenomes</taxon>
    </lineage>
</organism>
<evidence type="ECO:0000313" key="2">
    <source>
        <dbReference type="EMBL" id="QHU12024.1"/>
    </source>
</evidence>
<keyword evidence="1" id="KW-1133">Transmembrane helix</keyword>
<feature type="transmembrane region" description="Helical" evidence="1">
    <location>
        <begin position="112"/>
        <end position="133"/>
    </location>
</feature>
<feature type="transmembrane region" description="Helical" evidence="1">
    <location>
        <begin position="55"/>
        <end position="77"/>
    </location>
</feature>